<dbReference type="GO" id="GO:0034315">
    <property type="term" value="P:regulation of Arp2/3 complex-mediated actin nucleation"/>
    <property type="evidence" value="ECO:0007669"/>
    <property type="project" value="TreeGrafter"/>
</dbReference>
<organism evidence="3">
    <name type="scientific">Salpingoeca rosetta (strain ATCC 50818 / BSB-021)</name>
    <dbReference type="NCBI Taxonomy" id="946362"/>
    <lineage>
        <taxon>Eukaryota</taxon>
        <taxon>Choanoflagellata</taxon>
        <taxon>Craspedida</taxon>
        <taxon>Salpingoecidae</taxon>
        <taxon>Salpingoeca</taxon>
    </lineage>
</organism>
<dbReference type="eggNOG" id="KOG4242">
    <property type="taxonomic scope" value="Eukaryota"/>
</dbReference>
<dbReference type="OrthoDB" id="18598at2759"/>
<dbReference type="GO" id="GO:0030027">
    <property type="term" value="C:lamellipodium"/>
    <property type="evidence" value="ECO:0007669"/>
    <property type="project" value="TreeGrafter"/>
</dbReference>
<feature type="compositionally biased region" description="Polar residues" evidence="1">
    <location>
        <begin position="1502"/>
        <end position="1521"/>
    </location>
</feature>
<feature type="compositionally biased region" description="Pro residues" evidence="1">
    <location>
        <begin position="1423"/>
        <end position="1438"/>
    </location>
</feature>
<evidence type="ECO:0008006" key="4">
    <source>
        <dbReference type="Google" id="ProtNLM"/>
    </source>
</evidence>
<feature type="compositionally biased region" description="Pro residues" evidence="1">
    <location>
        <begin position="1455"/>
        <end position="1465"/>
    </location>
</feature>
<feature type="compositionally biased region" description="Pro residues" evidence="1">
    <location>
        <begin position="1536"/>
        <end position="1561"/>
    </location>
</feature>
<reference evidence="2" key="1">
    <citation type="submission" date="2009-08" db="EMBL/GenBank/DDBJ databases">
        <title>Annotation of Salpingoeca rosetta.</title>
        <authorList>
            <consortium name="The Broad Institute Genome Sequencing Platform"/>
            <person name="Russ C."/>
            <person name="Cuomo C."/>
            <person name="Burger G."/>
            <person name="Gray M.W."/>
            <person name="Holland P.W.H."/>
            <person name="King N."/>
            <person name="Lang F.B.F."/>
            <person name="Roger A.J."/>
            <person name="Ruiz-Trillo I."/>
            <person name="Young S.K."/>
            <person name="Zeng Q."/>
            <person name="Gargeya S."/>
            <person name="Alvarado L."/>
            <person name="Berlin A."/>
            <person name="Chapman S.B."/>
            <person name="Chen Z."/>
            <person name="Freedman E."/>
            <person name="Gellesch M."/>
            <person name="Goldberg J."/>
            <person name="Griggs A."/>
            <person name="Gujja S."/>
            <person name="Heilman E."/>
            <person name="Heiman D."/>
            <person name="Howarth C."/>
            <person name="Mehta T."/>
            <person name="Neiman D."/>
            <person name="Pearson M."/>
            <person name="Roberts A."/>
            <person name="Saif S."/>
            <person name="Shea T."/>
            <person name="Shenoy N."/>
            <person name="Sisk P."/>
            <person name="Stolte C."/>
            <person name="Sykes S."/>
            <person name="White J."/>
            <person name="Yandava C."/>
            <person name="Haas B."/>
            <person name="Nusbaum C."/>
            <person name="Birren B."/>
        </authorList>
    </citation>
    <scope>NUCLEOTIDE SEQUENCE [LARGE SCALE GENOMIC DNA]</scope>
    <source>
        <strain evidence="2">ATCC 50818</strain>
    </source>
</reference>
<dbReference type="InterPro" id="IPR032675">
    <property type="entry name" value="LRR_dom_sf"/>
</dbReference>
<dbReference type="InParanoid" id="F2U012"/>
<dbReference type="KEGG" id="sre:PTSG_01330"/>
<name>F2U012_SALR5</name>
<keyword evidence="3" id="KW-1185">Reference proteome</keyword>
<sequence length="1598" mass="168957">MASAGDIAAAALKSAVKAAFVTKTKHVTHVEKDKRRDVVLALHQASLHLIAPKGGKIETTMHILDVISINAVTHGNEQAIRITGMNQEWLLANVEAQPSVFVTAIYALLRRIFPHASLSNILNCNIPAKIPRVSTDTPQPCGGFVKAFKVACDYHGIGSIFPGMEELIERYHTSRQREFVADDFHLLQDGFAPALITALLHNSWFTSVVIKNVKLSTETLDALVSLVRRTCHVQRLTLRHIQADTKFWSRLCHALGSNRRQSISHIDFSENSLGDGVVLELAASIETLILGVRELHLASVGMSSKAAAPLARALCANKRSATSLQIIDVSGNNIGQDGVTAVADLLSGSNVLSHLDVSNTGCSLEAVLTTLGTSIFEHLAVLKLADCKFSARKTTRLQPNAIAFFQRSPCLTHLSLAGCKLPKDALKAILDALADNPLLSNVSLNLAHCDLGSDDGCVDVIHHTLPRLACVVALDISANDFGDTGLSRLIGAASSNSKTLRRLDVSHNLGKAKTAEKTLMALRTLFQGSLGIAELDLSHLKLKTDFCKILPALGHNTTIEWLDVSGNMLGDCGIRQVASMLHYNQTLEEVRMDENGVSETGLREIASALRTNKTLKRFPLPFNDIGSALSKASPSLVATLNDIQASLAQNHSPSRHLSAAKTTVVADSSSSKARLLATLVDQVSTVCEDGQEKDEALANASTTVRASGTVFKVQRELEETLTGELAHKFADFGGDLAASLSTMLNTSVQELYAATEAAAGESLDDLFRPTKEDHDTLCKELVVTAVADSACNHVMNAAAQQVSTAAENVTDFIINRAVQRLRAILIARDASGVENVEELPEIKQARQKTHSVRITDLTMSIDVKNEAPIGFELPPADAGKASNNPQLHHANKGRPRHGGRRPPTRQRRARGEDEQGNASTSATVSRTTSSTAVTAPTAAPRKPPPSEAPRVAMRPPPPSRSPPKRTSVVDEEAGSEATAAAPQAPQPKPRPAPPSRPPASKAQQPPEKEEEKKDKAGAEEEGEGKTKRKSGLLGRLFKSASKSHDIAEPEEKEEEKAEADAGAAGGEKTKKTSDESTEAAATAEEPADAPTADAAKSGPSSKRASVAAAPVGSEEATAIEAATAGSSAGDEADKQKADGEEKGGEEKEKAKEPMPAAKPKGVVGGIRLLPPSALKPSAAKVHARLSARLEGEDEDGDKAKDEERQKNKVEDKTEAAEAAGFDEKEAETETGAAEEKEEEEKEDSGAARNGTHDVVAAGAGDEGEEEKAQGTQEEPPVATDAKKDEESTAAQHDEQEEKQEEEGTAAATGAEEEKKHGEEEEEEQQQQEQADAAAEDVKEPSSEEPAATTEGEKEEEKLEAQETSGAAEEEEGGDDGATEEVSEQQAAPAPTGKAQEGEVPQQQEKMPQEEEGEGEGEGEGDELPPPPESAPPPPPPPAAVQAEEPQQEAADEPPQQLPPPPPPGVPVSVDGDDDALPPPPPPAKLLSDTSLLGETQVDRTPSKTSLTHTASRTSVASTISNDEAWDSKPPLAAEKPAPPVSPAKPKPRPPPRGGVAAPPPTAAKTAAAPPPAPAPKPKPKPKPPVRAKSTALSVDESS</sequence>
<dbReference type="RefSeq" id="XP_004997301.1">
    <property type="nucleotide sequence ID" value="XM_004997244.1"/>
</dbReference>
<feature type="compositionally biased region" description="Basic and acidic residues" evidence="1">
    <location>
        <begin position="1350"/>
        <end position="1360"/>
    </location>
</feature>
<feature type="compositionally biased region" description="Acidic residues" evidence="1">
    <location>
        <begin position="1409"/>
        <end position="1422"/>
    </location>
</feature>
<dbReference type="OMA" id="MIDRLCV"/>
<dbReference type="PANTHER" id="PTHR24112:SF66">
    <property type="entry name" value="LEUCINE-RICH REPEAT, ISOFORM F"/>
    <property type="match status" value="1"/>
</dbReference>
<feature type="compositionally biased region" description="Low complexity" evidence="1">
    <location>
        <begin position="1078"/>
        <end position="1095"/>
    </location>
</feature>
<feature type="compositionally biased region" description="Basic and acidic residues" evidence="1">
    <location>
        <begin position="1131"/>
        <end position="1152"/>
    </location>
</feature>
<dbReference type="SMART" id="SM00368">
    <property type="entry name" value="LRR_RI"/>
    <property type="match status" value="4"/>
</dbReference>
<dbReference type="FunCoup" id="F2U012">
    <property type="interactions" value="864"/>
</dbReference>
<dbReference type="Proteomes" id="UP000007799">
    <property type="component" value="Unassembled WGS sequence"/>
</dbReference>
<dbReference type="Gene3D" id="3.80.10.10">
    <property type="entry name" value="Ribonuclease Inhibitor"/>
    <property type="match status" value="1"/>
</dbReference>
<feature type="compositionally biased region" description="Basic and acidic residues" evidence="1">
    <location>
        <begin position="1006"/>
        <end position="1018"/>
    </location>
</feature>
<gene>
    <name evidence="2" type="ORF">PTSG_01330</name>
</gene>
<accession>F2U012</accession>
<dbReference type="GO" id="GO:0005886">
    <property type="term" value="C:plasma membrane"/>
    <property type="evidence" value="ECO:0007669"/>
    <property type="project" value="TreeGrafter"/>
</dbReference>
<feature type="compositionally biased region" description="Low complexity" evidence="1">
    <location>
        <begin position="918"/>
        <end position="940"/>
    </location>
</feature>
<feature type="region of interest" description="Disordered" evidence="1">
    <location>
        <begin position="872"/>
        <end position="1598"/>
    </location>
</feature>
<feature type="compositionally biased region" description="Acidic residues" evidence="1">
    <location>
        <begin position="1367"/>
        <end position="1382"/>
    </location>
</feature>
<dbReference type="InterPro" id="IPR051279">
    <property type="entry name" value="PP1-Reg/Actin-Interact_Protein"/>
</dbReference>
<dbReference type="GeneID" id="16077898"/>
<feature type="compositionally biased region" description="Basic and acidic residues" evidence="1">
    <location>
        <begin position="1042"/>
        <end position="1059"/>
    </location>
</feature>
<feature type="compositionally biased region" description="Basic and acidic residues" evidence="1">
    <location>
        <begin position="1280"/>
        <end position="1295"/>
    </location>
</feature>
<feature type="compositionally biased region" description="Basic and acidic residues" evidence="1">
    <location>
        <begin position="1197"/>
        <end position="1215"/>
    </location>
</feature>
<protein>
    <recommendedName>
        <fullName evidence="4">CARMIL C-terminal domain-containing protein</fullName>
    </recommendedName>
</protein>
<dbReference type="InterPro" id="IPR001611">
    <property type="entry name" value="Leu-rich_rpt"/>
</dbReference>
<dbReference type="GO" id="GO:0016477">
    <property type="term" value="P:cell migration"/>
    <property type="evidence" value="ECO:0007669"/>
    <property type="project" value="TreeGrafter"/>
</dbReference>
<dbReference type="STRING" id="946362.F2U012"/>
<feature type="compositionally biased region" description="Pro residues" evidence="1">
    <location>
        <begin position="984"/>
        <end position="997"/>
    </location>
</feature>
<evidence type="ECO:0000313" key="2">
    <source>
        <dbReference type="EMBL" id="EGD80740.1"/>
    </source>
</evidence>
<dbReference type="EMBL" id="GL832958">
    <property type="protein sequence ID" value="EGD80740.1"/>
    <property type="molecule type" value="Genomic_DNA"/>
</dbReference>
<feature type="compositionally biased region" description="Low complexity" evidence="1">
    <location>
        <begin position="1112"/>
        <end position="1129"/>
    </location>
</feature>
<evidence type="ECO:0000256" key="1">
    <source>
        <dbReference type="SAM" id="MobiDB-lite"/>
    </source>
</evidence>
<proteinExistence type="predicted"/>
<dbReference type="Pfam" id="PF13516">
    <property type="entry name" value="LRR_6"/>
    <property type="match status" value="1"/>
</dbReference>
<evidence type="ECO:0000313" key="3">
    <source>
        <dbReference type="Proteomes" id="UP000007799"/>
    </source>
</evidence>
<feature type="compositionally biased region" description="Basic residues" evidence="1">
    <location>
        <begin position="889"/>
        <end position="908"/>
    </location>
</feature>
<dbReference type="SUPFAM" id="SSF52047">
    <property type="entry name" value="RNI-like"/>
    <property type="match status" value="1"/>
</dbReference>
<dbReference type="PANTHER" id="PTHR24112">
    <property type="entry name" value="LEUCINE-RICH REPEAT, ISOFORM F-RELATED"/>
    <property type="match status" value="1"/>
</dbReference>